<sequence>MKKTNFLVALKTFKMFFLAILLVTISCSRDEQEVKAIPTVESLSQSQNFKSFNNLFIELLSRKKDLVALKRIESRSELTDKETQELVLNLGFENERQFSDFQKKLIEVNTKLAHEFDFSNLSDSDKKRLLISSLSKKMDAEPVYPESMSGYDSSICGQQYNTCMQSAYGIYIVTVSGCVAGGVGIAMGSAGWAAPVGGAIAGSCVAGATIHYDASMKSVIIRMFSVKEKNKNSIL</sequence>
<protein>
    <submittedName>
        <fullName evidence="1">Uncharacterized protein</fullName>
    </submittedName>
</protein>
<evidence type="ECO:0000313" key="2">
    <source>
        <dbReference type="Proteomes" id="UP000270205"/>
    </source>
</evidence>
<proteinExistence type="predicted"/>
<evidence type="ECO:0000313" key="1">
    <source>
        <dbReference type="EMBL" id="VDH04883.1"/>
    </source>
</evidence>
<comment type="caution">
    <text evidence="1">The sequence shown here is derived from an EMBL/GenBank/DDBJ whole genome shotgun (WGS) entry which is preliminary data.</text>
</comment>
<reference evidence="1 2" key="1">
    <citation type="submission" date="2018-11" db="EMBL/GenBank/DDBJ databases">
        <authorList>
            <consortium name="Pathogen Informatics"/>
        </authorList>
    </citation>
    <scope>NUCLEOTIDE SEQUENCE [LARGE SCALE GENOMIC DNA]</scope>
    <source>
        <strain evidence="1 2">NCTC12929</strain>
    </source>
</reference>
<organism evidence="1 2">
    <name type="scientific">Bergeyella zoohelcum</name>
    <dbReference type="NCBI Taxonomy" id="1015"/>
    <lineage>
        <taxon>Bacteria</taxon>
        <taxon>Pseudomonadati</taxon>
        <taxon>Bacteroidota</taxon>
        <taxon>Flavobacteriia</taxon>
        <taxon>Flavobacteriales</taxon>
        <taxon>Weeksellaceae</taxon>
        <taxon>Bergeyella</taxon>
    </lineage>
</organism>
<gene>
    <name evidence="1" type="ORF">NCTC12929_01657</name>
</gene>
<name>A0A7Z9CGG7_9FLAO</name>
<dbReference type="AlphaFoldDB" id="A0A7Z9CGG7"/>
<dbReference type="PROSITE" id="PS51257">
    <property type="entry name" value="PROKAR_LIPOPROTEIN"/>
    <property type="match status" value="1"/>
</dbReference>
<dbReference type="Proteomes" id="UP000270205">
    <property type="component" value="Unassembled WGS sequence"/>
</dbReference>
<dbReference type="EMBL" id="UYIV01000001">
    <property type="protein sequence ID" value="VDH04883.1"/>
    <property type="molecule type" value="Genomic_DNA"/>
</dbReference>
<dbReference type="RefSeq" id="WP_125151457.1">
    <property type="nucleotide sequence ID" value="NZ_UYIV01000001.1"/>
</dbReference>
<accession>A0A7Z9CGG7</accession>